<keyword evidence="2" id="KW-0732">Signal</keyword>
<dbReference type="AlphaFoldDB" id="A0A023FZL4"/>
<feature type="signal peptide" evidence="2">
    <location>
        <begin position="1"/>
        <end position="18"/>
    </location>
</feature>
<feature type="region of interest" description="Disordered" evidence="1">
    <location>
        <begin position="27"/>
        <end position="46"/>
    </location>
</feature>
<evidence type="ECO:0000256" key="1">
    <source>
        <dbReference type="SAM" id="MobiDB-lite"/>
    </source>
</evidence>
<feature type="compositionally biased region" description="Basic and acidic residues" evidence="1">
    <location>
        <begin position="29"/>
        <end position="41"/>
    </location>
</feature>
<dbReference type="EMBL" id="GBBM01008097">
    <property type="protein sequence ID" value="JAC27321.1"/>
    <property type="molecule type" value="mRNA"/>
</dbReference>
<reference evidence="3" key="1">
    <citation type="submission" date="2014-03" db="EMBL/GenBank/DDBJ databases">
        <title>The sialotranscriptome of Amblyomma triste, Amblyomma parvum and Amblyomma cajennense ticks, uncovered by 454-based RNA-seq.</title>
        <authorList>
            <person name="Garcia G.R."/>
            <person name="Gardinassi L.G."/>
            <person name="Ribeiro J.M."/>
            <person name="Anatriello E."/>
            <person name="Ferreira B.R."/>
            <person name="Moreira H.N."/>
            <person name="Mafra C."/>
            <person name="Olegario M.M."/>
            <person name="Szabo P.J."/>
            <person name="Miranda-Santos I.K."/>
            <person name="Maruyama S.R."/>
        </authorList>
    </citation>
    <scope>NUCLEOTIDE SEQUENCE</scope>
    <source>
        <strain evidence="3">Mato Grasso do Sul</strain>
        <tissue evidence="3">Salivary glands</tissue>
    </source>
</reference>
<evidence type="ECO:0000313" key="3">
    <source>
        <dbReference type="EMBL" id="JAC27321.1"/>
    </source>
</evidence>
<organism evidence="3">
    <name type="scientific">Amblyomma triste</name>
    <name type="common">Neotropical tick</name>
    <dbReference type="NCBI Taxonomy" id="251400"/>
    <lineage>
        <taxon>Eukaryota</taxon>
        <taxon>Metazoa</taxon>
        <taxon>Ecdysozoa</taxon>
        <taxon>Arthropoda</taxon>
        <taxon>Chelicerata</taxon>
        <taxon>Arachnida</taxon>
        <taxon>Acari</taxon>
        <taxon>Parasitiformes</taxon>
        <taxon>Ixodida</taxon>
        <taxon>Ixodoidea</taxon>
        <taxon>Ixodidae</taxon>
        <taxon>Amblyomminae</taxon>
        <taxon>Amblyomma</taxon>
    </lineage>
</organism>
<name>A0A023FZL4_AMBTT</name>
<sequence length="66" mass="6735">MHFKVILVGLAIFGFLMSGVVLSTAETASEAREDAEPHERAASGAQVAEERIGSACITTLCGGGLG</sequence>
<evidence type="ECO:0000256" key="2">
    <source>
        <dbReference type="SAM" id="SignalP"/>
    </source>
</evidence>
<protein>
    <submittedName>
        <fullName evidence="3">Putative secreted protein</fullName>
    </submittedName>
</protein>
<accession>A0A023FZL4</accession>
<feature type="chain" id="PRO_5001521432" evidence="2">
    <location>
        <begin position="19"/>
        <end position="66"/>
    </location>
</feature>
<proteinExistence type="evidence at transcript level"/>